<feature type="active site" description="Proton acceptor" evidence="16">
    <location>
        <position position="107"/>
    </location>
</feature>
<evidence type="ECO:0000256" key="9">
    <source>
        <dbReference type="ARBA" id="ARBA00022741"/>
    </source>
</evidence>
<dbReference type="NCBIfam" id="TIGR00671">
    <property type="entry name" value="baf"/>
    <property type="match status" value="1"/>
</dbReference>
<comment type="function">
    <text evidence="16">Catalyzes the phosphorylation of pantothenate (Pan), the first step in CoA biosynthesis.</text>
</comment>
<name>A0ABQ0AAK3_9GAMM</name>
<dbReference type="Gene3D" id="3.30.420.40">
    <property type="match status" value="2"/>
</dbReference>
<keyword evidence="18" id="KW-1185">Reference proteome</keyword>
<feature type="binding site" evidence="16">
    <location>
        <begin position="105"/>
        <end position="108"/>
    </location>
    <ligand>
        <name>substrate</name>
    </ligand>
</feature>
<dbReference type="SUPFAM" id="SSF53067">
    <property type="entry name" value="Actin-like ATPase domain"/>
    <property type="match status" value="2"/>
</dbReference>
<keyword evidence="8 16" id="KW-0808">Transferase</keyword>
<keyword evidence="10 16" id="KW-0418">Kinase</keyword>
<evidence type="ECO:0000256" key="15">
    <source>
        <dbReference type="ARBA" id="ARBA00040883"/>
    </source>
</evidence>
<comment type="pathway">
    <text evidence="4 16">Cofactor biosynthesis; coenzyme A biosynthesis; CoA from (R)-pantothenate: step 1/5.</text>
</comment>
<comment type="catalytic activity">
    <reaction evidence="1 16">
        <text>(R)-pantothenate + ATP = (R)-4'-phosphopantothenate + ADP + H(+)</text>
        <dbReference type="Rhea" id="RHEA:16373"/>
        <dbReference type="ChEBI" id="CHEBI:10986"/>
        <dbReference type="ChEBI" id="CHEBI:15378"/>
        <dbReference type="ChEBI" id="CHEBI:29032"/>
        <dbReference type="ChEBI" id="CHEBI:30616"/>
        <dbReference type="ChEBI" id="CHEBI:456216"/>
        <dbReference type="EC" id="2.7.1.33"/>
    </reaction>
</comment>
<dbReference type="HAMAP" id="MF_01274">
    <property type="entry name" value="Pantothen_kinase_3"/>
    <property type="match status" value="1"/>
</dbReference>
<keyword evidence="7 16" id="KW-0963">Cytoplasm</keyword>
<gene>
    <name evidence="16" type="primary">coaX</name>
    <name evidence="17" type="ORF">NBRC116591_25000</name>
</gene>
<proteinExistence type="inferred from homology"/>
<feature type="binding site" evidence="16">
    <location>
        <position position="98"/>
    </location>
    <ligand>
        <name>substrate</name>
    </ligand>
</feature>
<dbReference type="EMBL" id="BAABWN010000008">
    <property type="protein sequence ID" value="GAA6168689.1"/>
    <property type="molecule type" value="Genomic_DNA"/>
</dbReference>
<evidence type="ECO:0000256" key="4">
    <source>
        <dbReference type="ARBA" id="ARBA00005225"/>
    </source>
</evidence>
<dbReference type="PANTHER" id="PTHR34265:SF1">
    <property type="entry name" value="TYPE III PANTOTHENATE KINASE"/>
    <property type="match status" value="1"/>
</dbReference>
<dbReference type="GO" id="GO:0016301">
    <property type="term" value="F:kinase activity"/>
    <property type="evidence" value="ECO:0007669"/>
    <property type="project" value="UniProtKB-KW"/>
</dbReference>
<comment type="caution">
    <text evidence="17">The sequence shown here is derived from an EMBL/GenBank/DDBJ whole genome shotgun (WGS) entry which is preliminary data.</text>
</comment>
<sequence length="256" mass="27550">MALLLIDQGNSNTKIQVRSLSGEILQATQSIVNFEQNQFLQSNKPPISHIALASVAKAEAKQWLKESLTKQLGSEVLLVEAETETELSMPNTKILNSYRDPSQMGIDRWLAVVAGVTRYPNRGIVIVDSGSAVNIELVNSNAQHLGGYIIPGFTAMIQTLYNGTGQVKVDRQPDSYSVEPGDKTLDCVNNGIAGAIVGLITDSISRLTAQSLAEDIQVVMAGGDSAKLAPLISSPTEIVPDLVLDGLFQWFNVKCI</sequence>
<dbReference type="EC" id="2.7.1.33" evidence="6 16"/>
<comment type="similarity">
    <text evidence="14 16">Belongs to the type III pantothenate kinase family.</text>
</comment>
<dbReference type="PANTHER" id="PTHR34265">
    <property type="entry name" value="TYPE III PANTOTHENATE KINASE"/>
    <property type="match status" value="1"/>
</dbReference>
<feature type="binding site" evidence="16">
    <location>
        <position position="184"/>
    </location>
    <ligand>
        <name>substrate</name>
    </ligand>
</feature>
<evidence type="ECO:0000256" key="2">
    <source>
        <dbReference type="ARBA" id="ARBA00001958"/>
    </source>
</evidence>
<evidence type="ECO:0000256" key="5">
    <source>
        <dbReference type="ARBA" id="ARBA00011738"/>
    </source>
</evidence>
<keyword evidence="16" id="KW-0479">Metal-binding</keyword>
<evidence type="ECO:0000256" key="10">
    <source>
        <dbReference type="ARBA" id="ARBA00022777"/>
    </source>
</evidence>
<keyword evidence="9 16" id="KW-0547">Nucleotide-binding</keyword>
<feature type="binding site" evidence="16">
    <location>
        <position position="128"/>
    </location>
    <ligand>
        <name>K(+)</name>
        <dbReference type="ChEBI" id="CHEBI:29103"/>
    </ligand>
</feature>
<evidence type="ECO:0000256" key="12">
    <source>
        <dbReference type="ARBA" id="ARBA00022958"/>
    </source>
</evidence>
<dbReference type="InterPro" id="IPR004619">
    <property type="entry name" value="Type_III_PanK"/>
</dbReference>
<accession>A0ABQ0AAK3</accession>
<evidence type="ECO:0000256" key="13">
    <source>
        <dbReference type="ARBA" id="ARBA00022993"/>
    </source>
</evidence>
<evidence type="ECO:0000256" key="1">
    <source>
        <dbReference type="ARBA" id="ARBA00001206"/>
    </source>
</evidence>
<dbReference type="CDD" id="cd24015">
    <property type="entry name" value="ASKHA_NBD_PanK-III"/>
    <property type="match status" value="1"/>
</dbReference>
<reference evidence="17 18" key="1">
    <citation type="submission" date="2024-04" db="EMBL/GenBank/DDBJ databases">
        <title>Draft genome sequence of Sessilibacter corallicola NBRC 116591.</title>
        <authorList>
            <person name="Miyakawa T."/>
            <person name="Kusuya Y."/>
            <person name="Miura T."/>
        </authorList>
    </citation>
    <scope>NUCLEOTIDE SEQUENCE [LARGE SCALE GENOMIC DNA]</scope>
    <source>
        <strain evidence="17 18">KU-00831-HH</strain>
    </source>
</reference>
<dbReference type="RefSeq" id="WP_353303445.1">
    <property type="nucleotide sequence ID" value="NZ_BAABWN010000008.1"/>
</dbReference>
<comment type="subunit">
    <text evidence="5 16">Homodimer.</text>
</comment>
<keyword evidence="12 16" id="KW-0630">Potassium</keyword>
<evidence type="ECO:0000256" key="16">
    <source>
        <dbReference type="HAMAP-Rule" id="MF_01274"/>
    </source>
</evidence>
<comment type="subcellular location">
    <subcellularLocation>
        <location evidence="3 16">Cytoplasm</location>
    </subcellularLocation>
</comment>
<keyword evidence="13 16" id="KW-0173">Coenzyme A biosynthesis</keyword>
<evidence type="ECO:0000256" key="6">
    <source>
        <dbReference type="ARBA" id="ARBA00012102"/>
    </source>
</evidence>
<evidence type="ECO:0000256" key="3">
    <source>
        <dbReference type="ARBA" id="ARBA00004496"/>
    </source>
</evidence>
<feature type="binding site" evidence="16">
    <location>
        <position position="131"/>
    </location>
    <ligand>
        <name>ATP</name>
        <dbReference type="ChEBI" id="CHEBI:30616"/>
    </ligand>
</feature>
<evidence type="ECO:0000256" key="7">
    <source>
        <dbReference type="ARBA" id="ARBA00022490"/>
    </source>
</evidence>
<keyword evidence="11 16" id="KW-0067">ATP-binding</keyword>
<comment type="cofactor">
    <cofactor evidence="2">
        <name>K(+)</name>
        <dbReference type="ChEBI" id="CHEBI:29103"/>
    </cofactor>
</comment>
<evidence type="ECO:0000256" key="11">
    <source>
        <dbReference type="ARBA" id="ARBA00022840"/>
    </source>
</evidence>
<dbReference type="Proteomes" id="UP001465153">
    <property type="component" value="Unassembled WGS sequence"/>
</dbReference>
<organism evidence="17 18">
    <name type="scientific">Sessilibacter corallicola</name>
    <dbReference type="NCBI Taxonomy" id="2904075"/>
    <lineage>
        <taxon>Bacteria</taxon>
        <taxon>Pseudomonadati</taxon>
        <taxon>Pseudomonadota</taxon>
        <taxon>Gammaproteobacteria</taxon>
        <taxon>Cellvibrionales</taxon>
        <taxon>Cellvibrionaceae</taxon>
        <taxon>Sessilibacter</taxon>
    </lineage>
</organism>
<dbReference type="InterPro" id="IPR043129">
    <property type="entry name" value="ATPase_NBD"/>
</dbReference>
<evidence type="ECO:0000256" key="14">
    <source>
        <dbReference type="ARBA" id="ARBA00038036"/>
    </source>
</evidence>
<comment type="cofactor">
    <cofactor evidence="16">
        <name>NH4(+)</name>
        <dbReference type="ChEBI" id="CHEBI:28938"/>
    </cofactor>
    <cofactor evidence="16">
        <name>K(+)</name>
        <dbReference type="ChEBI" id="CHEBI:29103"/>
    </cofactor>
    <text evidence="16">A monovalent cation. Ammonium or potassium.</text>
</comment>
<evidence type="ECO:0000313" key="18">
    <source>
        <dbReference type="Proteomes" id="UP001465153"/>
    </source>
</evidence>
<evidence type="ECO:0000313" key="17">
    <source>
        <dbReference type="EMBL" id="GAA6168689.1"/>
    </source>
</evidence>
<feature type="binding site" evidence="16">
    <location>
        <begin position="7"/>
        <end position="14"/>
    </location>
    <ligand>
        <name>ATP</name>
        <dbReference type="ChEBI" id="CHEBI:30616"/>
    </ligand>
</feature>
<evidence type="ECO:0000256" key="8">
    <source>
        <dbReference type="ARBA" id="ARBA00022679"/>
    </source>
</evidence>
<protein>
    <recommendedName>
        <fullName evidence="15 16">Type III pantothenate kinase</fullName>
        <ecNumber evidence="6 16">2.7.1.33</ecNumber>
    </recommendedName>
    <alternativeName>
        <fullName evidence="16">PanK-III</fullName>
    </alternativeName>
    <alternativeName>
        <fullName evidence="16">Pantothenic acid kinase</fullName>
    </alternativeName>
</protein>
<dbReference type="Pfam" id="PF03309">
    <property type="entry name" value="Pan_kinase"/>
    <property type="match status" value="1"/>
</dbReference>